<keyword evidence="4" id="KW-0963">Cytoplasm</keyword>
<gene>
    <name evidence="11" type="primary">tsaE</name>
    <name evidence="11" type="ORF">QWY31_08015</name>
</gene>
<comment type="similarity">
    <text evidence="2">Belongs to the TsaE family.</text>
</comment>
<comment type="caution">
    <text evidence="11">The sequence shown here is derived from an EMBL/GenBank/DDBJ whole genome shotgun (WGS) entry which is preliminary data.</text>
</comment>
<keyword evidence="9" id="KW-0460">Magnesium</keyword>
<evidence type="ECO:0000313" key="12">
    <source>
        <dbReference type="Proteomes" id="UP001168552"/>
    </source>
</evidence>
<name>A0ABT8F4Y0_9BACT</name>
<dbReference type="RefSeq" id="WP_320003968.1">
    <property type="nucleotide sequence ID" value="NZ_JAUHJS010000003.1"/>
</dbReference>
<reference evidence="11" key="1">
    <citation type="submission" date="2023-06" db="EMBL/GenBank/DDBJ databases">
        <title>Cytophagales bacterium Strain LB-30, isolated from soil.</title>
        <authorList>
            <person name="Liu B."/>
        </authorList>
    </citation>
    <scope>NUCLEOTIDE SEQUENCE</scope>
    <source>
        <strain evidence="11">LB-30</strain>
    </source>
</reference>
<keyword evidence="7" id="KW-0547">Nucleotide-binding</keyword>
<dbReference type="SUPFAM" id="SSF52540">
    <property type="entry name" value="P-loop containing nucleoside triphosphate hydrolases"/>
    <property type="match status" value="1"/>
</dbReference>
<dbReference type="Gene3D" id="3.40.50.300">
    <property type="entry name" value="P-loop containing nucleotide triphosphate hydrolases"/>
    <property type="match status" value="1"/>
</dbReference>
<evidence type="ECO:0000256" key="9">
    <source>
        <dbReference type="ARBA" id="ARBA00022842"/>
    </source>
</evidence>
<evidence type="ECO:0000256" key="7">
    <source>
        <dbReference type="ARBA" id="ARBA00022741"/>
    </source>
</evidence>
<dbReference type="PANTHER" id="PTHR33540">
    <property type="entry name" value="TRNA THREONYLCARBAMOYLADENOSINE BIOSYNTHESIS PROTEIN TSAE"/>
    <property type="match status" value="1"/>
</dbReference>
<keyword evidence="8" id="KW-0067">ATP-binding</keyword>
<evidence type="ECO:0000256" key="6">
    <source>
        <dbReference type="ARBA" id="ARBA00022723"/>
    </source>
</evidence>
<evidence type="ECO:0000256" key="5">
    <source>
        <dbReference type="ARBA" id="ARBA00022694"/>
    </source>
</evidence>
<evidence type="ECO:0000256" key="2">
    <source>
        <dbReference type="ARBA" id="ARBA00007599"/>
    </source>
</evidence>
<organism evidence="11 12">
    <name type="scientific">Shiella aurantiaca</name>
    <dbReference type="NCBI Taxonomy" id="3058365"/>
    <lineage>
        <taxon>Bacteria</taxon>
        <taxon>Pseudomonadati</taxon>
        <taxon>Bacteroidota</taxon>
        <taxon>Cytophagia</taxon>
        <taxon>Cytophagales</taxon>
        <taxon>Shiellaceae</taxon>
        <taxon>Shiella</taxon>
    </lineage>
</organism>
<dbReference type="InterPro" id="IPR027417">
    <property type="entry name" value="P-loop_NTPase"/>
</dbReference>
<dbReference type="Pfam" id="PF02367">
    <property type="entry name" value="TsaE"/>
    <property type="match status" value="1"/>
</dbReference>
<protein>
    <recommendedName>
        <fullName evidence="3">tRNA threonylcarbamoyladenosine biosynthesis protein TsaE</fullName>
    </recommendedName>
    <alternativeName>
        <fullName evidence="10">t(6)A37 threonylcarbamoyladenosine biosynthesis protein TsaE</fullName>
    </alternativeName>
</protein>
<accession>A0ABT8F4Y0</accession>
<sequence length="139" mass="15791">MIWENVRQEELATVAREVLAKAKGHTVWLLEGEMGAGKTTFIKALCQELKVKDAVSSPSYALVNQYLSEDGEEIYHFDFYRIKDAWEAQEIGTEEYLASGNLCLIEWSERIAPLLPTDVLTVYITISSDTTRTIRVDFP</sequence>
<evidence type="ECO:0000256" key="10">
    <source>
        <dbReference type="ARBA" id="ARBA00032441"/>
    </source>
</evidence>
<evidence type="ECO:0000256" key="4">
    <source>
        <dbReference type="ARBA" id="ARBA00022490"/>
    </source>
</evidence>
<dbReference type="PANTHER" id="PTHR33540:SF2">
    <property type="entry name" value="TRNA THREONYLCARBAMOYLADENOSINE BIOSYNTHESIS PROTEIN TSAE"/>
    <property type="match status" value="1"/>
</dbReference>
<evidence type="ECO:0000256" key="8">
    <source>
        <dbReference type="ARBA" id="ARBA00022840"/>
    </source>
</evidence>
<evidence type="ECO:0000256" key="3">
    <source>
        <dbReference type="ARBA" id="ARBA00019010"/>
    </source>
</evidence>
<keyword evidence="6" id="KW-0479">Metal-binding</keyword>
<dbReference type="EMBL" id="JAUHJS010000003">
    <property type="protein sequence ID" value="MDN4165443.1"/>
    <property type="molecule type" value="Genomic_DNA"/>
</dbReference>
<keyword evidence="5" id="KW-0819">tRNA processing</keyword>
<evidence type="ECO:0000313" key="11">
    <source>
        <dbReference type="EMBL" id="MDN4165443.1"/>
    </source>
</evidence>
<dbReference type="Proteomes" id="UP001168552">
    <property type="component" value="Unassembled WGS sequence"/>
</dbReference>
<proteinExistence type="inferred from homology"/>
<dbReference type="InterPro" id="IPR003442">
    <property type="entry name" value="T6A_TsaE"/>
</dbReference>
<comment type="subcellular location">
    <subcellularLocation>
        <location evidence="1">Cytoplasm</location>
    </subcellularLocation>
</comment>
<evidence type="ECO:0000256" key="1">
    <source>
        <dbReference type="ARBA" id="ARBA00004496"/>
    </source>
</evidence>
<keyword evidence="12" id="KW-1185">Reference proteome</keyword>
<dbReference type="NCBIfam" id="TIGR00150">
    <property type="entry name" value="T6A_YjeE"/>
    <property type="match status" value="1"/>
</dbReference>